<keyword evidence="3" id="KW-1185">Reference proteome</keyword>
<dbReference type="Gene3D" id="1.10.287.70">
    <property type="match status" value="1"/>
</dbReference>
<feature type="transmembrane region" description="Helical" evidence="1">
    <location>
        <begin position="210"/>
        <end position="236"/>
    </location>
</feature>
<dbReference type="Proteomes" id="UP000199024">
    <property type="component" value="Unassembled WGS sequence"/>
</dbReference>
<keyword evidence="1" id="KW-0812">Transmembrane</keyword>
<dbReference type="AlphaFoldDB" id="A0A1I6MTM4"/>
<sequence>MSSADKFKSLKGELVEPDHAHHNADVVQLPSPTAWPMVLALGISLICAGMVTNIVVGLLGLLLTLMSSVGWFLQVLPREQHESIPVDVEEVRIVSSRTLMERLPTSPEHRKILPIETFHIVTGLKGGIAGGIAMTIPAALFSVLRYHSVWYAANLLAAGGFVSWAGASDAFLSEFHLNGLLAAMMIHGLTSMLVGLLYGSILPMYPRHPIVTAGITVPLLFTGIIYSALGIVSPILNARIDWFWFVASQIAFGLVCGYVVNRHTRIRTPQFRALPFSVRAGVESDQGAFVPIPVQLVDEKDTPQ</sequence>
<feature type="transmembrane region" description="Helical" evidence="1">
    <location>
        <begin position="37"/>
        <end position="63"/>
    </location>
</feature>
<evidence type="ECO:0000313" key="3">
    <source>
        <dbReference type="Proteomes" id="UP000199024"/>
    </source>
</evidence>
<keyword evidence="1" id="KW-1133">Transmembrane helix</keyword>
<organism evidence="2 3">
    <name type="scientific">Granulicella pectinivorans</name>
    <dbReference type="NCBI Taxonomy" id="474950"/>
    <lineage>
        <taxon>Bacteria</taxon>
        <taxon>Pseudomonadati</taxon>
        <taxon>Acidobacteriota</taxon>
        <taxon>Terriglobia</taxon>
        <taxon>Terriglobales</taxon>
        <taxon>Acidobacteriaceae</taxon>
        <taxon>Granulicella</taxon>
    </lineage>
</organism>
<keyword evidence="1" id="KW-0472">Membrane</keyword>
<protein>
    <recommendedName>
        <fullName evidence="4">Cytochrome c oxidase polypeptide IV</fullName>
    </recommendedName>
</protein>
<accession>A0A1I6MTM4</accession>
<gene>
    <name evidence="2" type="ORF">SAMN05421771_3591</name>
</gene>
<evidence type="ECO:0000313" key="2">
    <source>
        <dbReference type="EMBL" id="SFS18888.1"/>
    </source>
</evidence>
<evidence type="ECO:0000256" key="1">
    <source>
        <dbReference type="SAM" id="Phobius"/>
    </source>
</evidence>
<proteinExistence type="predicted"/>
<dbReference type="STRING" id="474950.SAMN05421771_3591"/>
<feature type="transmembrane region" description="Helical" evidence="1">
    <location>
        <begin position="179"/>
        <end position="198"/>
    </location>
</feature>
<name>A0A1I6MTM4_9BACT</name>
<dbReference type="EMBL" id="FOZL01000001">
    <property type="protein sequence ID" value="SFS18888.1"/>
    <property type="molecule type" value="Genomic_DNA"/>
</dbReference>
<evidence type="ECO:0008006" key="4">
    <source>
        <dbReference type="Google" id="ProtNLM"/>
    </source>
</evidence>
<feature type="transmembrane region" description="Helical" evidence="1">
    <location>
        <begin position="242"/>
        <end position="260"/>
    </location>
</feature>
<reference evidence="2 3" key="1">
    <citation type="submission" date="2016-10" db="EMBL/GenBank/DDBJ databases">
        <authorList>
            <person name="de Groot N.N."/>
        </authorList>
    </citation>
    <scope>NUCLEOTIDE SEQUENCE [LARGE SCALE GENOMIC DNA]</scope>
    <source>
        <strain evidence="2 3">DSM 21001</strain>
    </source>
</reference>
<feature type="transmembrane region" description="Helical" evidence="1">
    <location>
        <begin position="149"/>
        <end position="167"/>
    </location>
</feature>